<keyword evidence="4" id="KW-1185">Reference proteome</keyword>
<dbReference type="STRING" id="1610493.RPIT_13045"/>
<protein>
    <recommendedName>
        <fullName evidence="2">DUF4126 domain-containing protein</fullName>
    </recommendedName>
</protein>
<dbReference type="KEGG" id="tfl:RPIT_13045"/>
<keyword evidence="1" id="KW-0812">Transmembrane</keyword>
<feature type="transmembrane region" description="Helical" evidence="1">
    <location>
        <begin position="12"/>
        <end position="32"/>
    </location>
</feature>
<reference evidence="3 4" key="1">
    <citation type="journal article" date="2016" name="Int. J. Syst. Evol. Microbiol.">
        <title>Tessaracoccus flavus sp. nov., isolated from the drainage system of a lindane-producing factory.</title>
        <authorList>
            <person name="Kumari R."/>
            <person name="Singh P."/>
            <person name="Schumann P."/>
            <person name="Lal R."/>
        </authorList>
    </citation>
    <scope>NUCLEOTIDE SEQUENCE [LARGE SCALE GENOMIC DNA]</scope>
    <source>
        <strain evidence="3 4">RP1T</strain>
    </source>
</reference>
<evidence type="ECO:0000259" key="2">
    <source>
        <dbReference type="Pfam" id="PF13548"/>
    </source>
</evidence>
<accession>A0A1Q2CHM2</accession>
<evidence type="ECO:0000313" key="3">
    <source>
        <dbReference type="EMBL" id="AQP45619.1"/>
    </source>
</evidence>
<dbReference type="RefSeq" id="WP_077343827.1">
    <property type="nucleotide sequence ID" value="NZ_CP019605.1"/>
</dbReference>
<feature type="domain" description="DUF4126" evidence="2">
    <location>
        <begin position="6"/>
        <end position="172"/>
    </location>
</feature>
<proteinExistence type="predicted"/>
<gene>
    <name evidence="3" type="ORF">RPIT_13045</name>
</gene>
<keyword evidence="1" id="KW-0472">Membrane</keyword>
<sequence length="198" mass="20508">MELLPMTFASGWASGINAYATVFILGLLGRFADTGGVPEGFQRTDVLIVMGILALIEVVADKVPVLDSIWDVPSTVIRPIAGALIGALIAGANGDLMTITLAAVGGVTALLSHLSKAGIRLAVNTSPEPVTNIGASVAGDVGVVGVTTLAVLFPVAAAVIAAILLAFMLWLAFKLGSRVRRGVRWMRQKFNQSAVDQT</sequence>
<dbReference type="Proteomes" id="UP000188324">
    <property type="component" value="Chromosome"/>
</dbReference>
<evidence type="ECO:0000256" key="1">
    <source>
        <dbReference type="SAM" id="Phobius"/>
    </source>
</evidence>
<feature type="transmembrane region" description="Helical" evidence="1">
    <location>
        <begin position="44"/>
        <end position="60"/>
    </location>
</feature>
<keyword evidence="1" id="KW-1133">Transmembrane helix</keyword>
<evidence type="ECO:0000313" key="4">
    <source>
        <dbReference type="Proteomes" id="UP000188324"/>
    </source>
</evidence>
<dbReference type="OrthoDB" id="181455at2"/>
<feature type="transmembrane region" description="Helical" evidence="1">
    <location>
        <begin position="72"/>
        <end position="92"/>
    </location>
</feature>
<name>A0A1Q2CHM2_9ACTN</name>
<dbReference type="AlphaFoldDB" id="A0A1Q2CHM2"/>
<dbReference type="Pfam" id="PF13548">
    <property type="entry name" value="DUF4126"/>
    <property type="match status" value="1"/>
</dbReference>
<feature type="transmembrane region" description="Helical" evidence="1">
    <location>
        <begin position="143"/>
        <end position="171"/>
    </location>
</feature>
<dbReference type="EMBL" id="CP019605">
    <property type="protein sequence ID" value="AQP45619.1"/>
    <property type="molecule type" value="Genomic_DNA"/>
</dbReference>
<dbReference type="InterPro" id="IPR025196">
    <property type="entry name" value="DUF4126"/>
</dbReference>
<organism evidence="3 4">
    <name type="scientific">Tessaracoccus flavus</name>
    <dbReference type="NCBI Taxonomy" id="1610493"/>
    <lineage>
        <taxon>Bacteria</taxon>
        <taxon>Bacillati</taxon>
        <taxon>Actinomycetota</taxon>
        <taxon>Actinomycetes</taxon>
        <taxon>Propionibacteriales</taxon>
        <taxon>Propionibacteriaceae</taxon>
        <taxon>Tessaracoccus</taxon>
    </lineage>
</organism>